<evidence type="ECO:0000313" key="2">
    <source>
        <dbReference type="EnsemblMetazoa" id="CLYHEMP017501.1"/>
    </source>
</evidence>
<accession>A0A7M5X672</accession>
<sequence>KKSKPIVICSLYRPPCSKAIKDTGRYTQYLSSCFENLPKGSEVFILGDFNVDMSKKNNLSSLISELCKSKVLTEHVSSTTRVTEYSSTMIDLAISKNNLAEDCSVVYIGISDHSLVFLR</sequence>
<name>A0A7M5X672_9CNID</name>
<evidence type="ECO:0000259" key="1">
    <source>
        <dbReference type="Pfam" id="PF14529"/>
    </source>
</evidence>
<dbReference type="GO" id="GO:0003824">
    <property type="term" value="F:catalytic activity"/>
    <property type="evidence" value="ECO:0007669"/>
    <property type="project" value="InterPro"/>
</dbReference>
<dbReference type="PANTHER" id="PTHR33776:SF4">
    <property type="entry name" value="ENDONUCLEASE_EXONUCLEASE_PHOSPHATASE DOMAIN-CONTAINING PROTEIN"/>
    <property type="match status" value="1"/>
</dbReference>
<organism evidence="2 3">
    <name type="scientific">Clytia hemisphaerica</name>
    <dbReference type="NCBI Taxonomy" id="252671"/>
    <lineage>
        <taxon>Eukaryota</taxon>
        <taxon>Metazoa</taxon>
        <taxon>Cnidaria</taxon>
        <taxon>Hydrozoa</taxon>
        <taxon>Hydroidolina</taxon>
        <taxon>Leptothecata</taxon>
        <taxon>Obeliida</taxon>
        <taxon>Clytiidae</taxon>
        <taxon>Clytia</taxon>
    </lineage>
</organism>
<dbReference type="Gene3D" id="3.60.10.10">
    <property type="entry name" value="Endonuclease/exonuclease/phosphatase"/>
    <property type="match status" value="1"/>
</dbReference>
<dbReference type="SUPFAM" id="SSF56219">
    <property type="entry name" value="DNase I-like"/>
    <property type="match status" value="1"/>
</dbReference>
<dbReference type="Proteomes" id="UP000594262">
    <property type="component" value="Unplaced"/>
</dbReference>
<dbReference type="PANTHER" id="PTHR33776">
    <property type="entry name" value="ENDO/EXONUCLEASE/PHOSPHATASE DOMAIN-CONTAINING PROTEIN"/>
    <property type="match status" value="1"/>
</dbReference>
<dbReference type="OrthoDB" id="5987682at2759"/>
<keyword evidence="3" id="KW-1185">Reference proteome</keyword>
<proteinExistence type="predicted"/>
<feature type="domain" description="Endonuclease/exonuclease/phosphatase" evidence="1">
    <location>
        <begin position="6"/>
        <end position="116"/>
    </location>
</feature>
<dbReference type="AlphaFoldDB" id="A0A7M5X672"/>
<dbReference type="InterPro" id="IPR036691">
    <property type="entry name" value="Endo/exonu/phosph_ase_sf"/>
</dbReference>
<dbReference type="InterPro" id="IPR005135">
    <property type="entry name" value="Endo/exonuclease/phosphatase"/>
</dbReference>
<reference evidence="2" key="1">
    <citation type="submission" date="2021-01" db="UniProtKB">
        <authorList>
            <consortium name="EnsemblMetazoa"/>
        </authorList>
    </citation>
    <scope>IDENTIFICATION</scope>
</reference>
<dbReference type="EnsemblMetazoa" id="CLYHEMT017501.1">
    <property type="protein sequence ID" value="CLYHEMP017501.1"/>
    <property type="gene ID" value="CLYHEMG017501"/>
</dbReference>
<protein>
    <recommendedName>
        <fullName evidence="1">Endonuclease/exonuclease/phosphatase domain-containing protein</fullName>
    </recommendedName>
</protein>
<dbReference type="Pfam" id="PF14529">
    <property type="entry name" value="Exo_endo_phos_2"/>
    <property type="match status" value="1"/>
</dbReference>
<evidence type="ECO:0000313" key="3">
    <source>
        <dbReference type="Proteomes" id="UP000594262"/>
    </source>
</evidence>